<keyword evidence="2" id="KW-0808">Transferase</keyword>
<evidence type="ECO:0000313" key="2">
    <source>
        <dbReference type="EMBL" id="NMF94071.1"/>
    </source>
</evidence>
<keyword evidence="2" id="KW-0489">Methyltransferase</keyword>
<protein>
    <submittedName>
        <fullName evidence="2">Methyltransferase domain-containing protein</fullName>
    </submittedName>
</protein>
<dbReference type="GO" id="GO:0008168">
    <property type="term" value="F:methyltransferase activity"/>
    <property type="evidence" value="ECO:0007669"/>
    <property type="project" value="UniProtKB-KW"/>
</dbReference>
<dbReference type="PANTHER" id="PTHR43861">
    <property type="entry name" value="TRANS-ACONITATE 2-METHYLTRANSFERASE-RELATED"/>
    <property type="match status" value="1"/>
</dbReference>
<evidence type="ECO:0000256" key="1">
    <source>
        <dbReference type="SAM" id="MobiDB-lite"/>
    </source>
</evidence>
<dbReference type="SUPFAM" id="SSF53335">
    <property type="entry name" value="S-adenosyl-L-methionine-dependent methyltransferases"/>
    <property type="match status" value="1"/>
</dbReference>
<dbReference type="EMBL" id="WTVH01000023">
    <property type="protein sequence ID" value="NMF94071.1"/>
    <property type="molecule type" value="Genomic_DNA"/>
</dbReference>
<evidence type="ECO:0000313" key="3">
    <source>
        <dbReference type="Proteomes" id="UP000601990"/>
    </source>
</evidence>
<dbReference type="GO" id="GO:0032259">
    <property type="term" value="P:methylation"/>
    <property type="evidence" value="ECO:0007669"/>
    <property type="project" value="UniProtKB-KW"/>
</dbReference>
<dbReference type="Proteomes" id="UP000601990">
    <property type="component" value="Unassembled WGS sequence"/>
</dbReference>
<feature type="region of interest" description="Disordered" evidence="1">
    <location>
        <begin position="290"/>
        <end position="321"/>
    </location>
</feature>
<name>A0ABX1N497_9RHOO</name>
<gene>
    <name evidence="2" type="ORF">GO608_12115</name>
</gene>
<feature type="compositionally biased region" description="Basic and acidic residues" evidence="1">
    <location>
        <begin position="303"/>
        <end position="318"/>
    </location>
</feature>
<proteinExistence type="predicted"/>
<dbReference type="Pfam" id="PF13489">
    <property type="entry name" value="Methyltransf_23"/>
    <property type="match status" value="1"/>
</dbReference>
<dbReference type="InterPro" id="IPR029063">
    <property type="entry name" value="SAM-dependent_MTases_sf"/>
</dbReference>
<accession>A0ABX1N497</accession>
<sequence>MTGQYDYAIDPAGESTANKVLRWVGAGKGVLELGTASGAMTRELKRQGCRVTGVECVSEMAREAERWCERMLVGDLETLDFGRELAAAKYDVIVAADVLEHLRDPTAVLERLRPHVREGGRLVLSVPNIGHAAVIAGLINGRFDYRDKGLLDRTHLRFFTRAGIEAMLHSAGWLALAWEANRVPPAETELRGDWLALSDELRREFASVPDGDVYQFIVLAEPATEAQVLSRQAEALQALGDTHQTLLREHERVLADLREHQKAFSEARQIIAARDAELADLRSRPPLAPKQAALEPAVPEQAAPEHGKSGHDGDRPETTRPFARWLAQFFRR</sequence>
<comment type="caution">
    <text evidence="2">The sequence shown here is derived from an EMBL/GenBank/DDBJ whole genome shotgun (WGS) entry which is preliminary data.</text>
</comment>
<keyword evidence="3" id="KW-1185">Reference proteome</keyword>
<dbReference type="Gene3D" id="3.40.50.150">
    <property type="entry name" value="Vaccinia Virus protein VP39"/>
    <property type="match status" value="1"/>
</dbReference>
<dbReference type="CDD" id="cd02440">
    <property type="entry name" value="AdoMet_MTases"/>
    <property type="match status" value="1"/>
</dbReference>
<organism evidence="2 3">
    <name type="scientific">Aromatoleum buckelii</name>
    <dbReference type="NCBI Taxonomy" id="200254"/>
    <lineage>
        <taxon>Bacteria</taxon>
        <taxon>Pseudomonadati</taxon>
        <taxon>Pseudomonadota</taxon>
        <taxon>Betaproteobacteria</taxon>
        <taxon>Rhodocyclales</taxon>
        <taxon>Rhodocyclaceae</taxon>
        <taxon>Aromatoleum</taxon>
    </lineage>
</organism>
<dbReference type="RefSeq" id="WP_169199315.1">
    <property type="nucleotide sequence ID" value="NZ_WTVH02000010.1"/>
</dbReference>
<reference evidence="2" key="1">
    <citation type="submission" date="2019-12" db="EMBL/GenBank/DDBJ databases">
        <title>Comparative genomics gives insights into the taxonomy of the Azoarcus-Aromatoleum group and reveals separate origins of nif in the plant-associated Azoarcus and non-plant-associated Aromatoleum sub-groups.</title>
        <authorList>
            <person name="Lafos M."/>
            <person name="Maluk M."/>
            <person name="Batista M."/>
            <person name="Junghare M."/>
            <person name="Carmona M."/>
            <person name="Faoro H."/>
            <person name="Cruz L.M."/>
            <person name="Battistoni F."/>
            <person name="De Souza E."/>
            <person name="Pedrosa F."/>
            <person name="Chen W.-M."/>
            <person name="Poole P.S."/>
            <person name="Dixon R.A."/>
            <person name="James E.K."/>
        </authorList>
    </citation>
    <scope>NUCLEOTIDE SEQUENCE</scope>
    <source>
        <strain evidence="2">U120</strain>
    </source>
</reference>